<protein>
    <submittedName>
        <fullName evidence="1">Uncharacterized protein</fullName>
    </submittedName>
</protein>
<gene>
    <name evidence="1" type="ORF">O181_117748</name>
</gene>
<evidence type="ECO:0000313" key="2">
    <source>
        <dbReference type="Proteomes" id="UP000765509"/>
    </source>
</evidence>
<dbReference type="AlphaFoldDB" id="A0A9Q3KAW5"/>
<dbReference type="EMBL" id="AVOT02101943">
    <property type="protein sequence ID" value="MBW0578033.1"/>
    <property type="molecule type" value="Genomic_DNA"/>
</dbReference>
<sequence length="149" mass="17227">MACNIRAMKVTPMTGLPFYQHSRWLITKASTLPQDKNLHWWRKGGIPYRLSTTGRKFSDHPPHSKDFHGMWKRACDTAAKCIAEAKEYNKQRWVKSHIEPECKEGDKVLVCTLNFNNLKGPKKMRDSFLGPFTIIKLIGKNEVEPKLTE</sequence>
<dbReference type="OrthoDB" id="3158924at2759"/>
<evidence type="ECO:0000313" key="1">
    <source>
        <dbReference type="EMBL" id="MBW0578033.1"/>
    </source>
</evidence>
<name>A0A9Q3KAW5_9BASI</name>
<reference evidence="1" key="1">
    <citation type="submission" date="2021-03" db="EMBL/GenBank/DDBJ databases">
        <title>Draft genome sequence of rust myrtle Austropuccinia psidii MF-1, a brazilian biotype.</title>
        <authorList>
            <person name="Quecine M.C."/>
            <person name="Pachon D.M.R."/>
            <person name="Bonatelli M.L."/>
            <person name="Correr F.H."/>
            <person name="Franceschini L.M."/>
            <person name="Leite T.F."/>
            <person name="Margarido G.R.A."/>
            <person name="Almeida C.A."/>
            <person name="Ferrarezi J.A."/>
            <person name="Labate C.A."/>
        </authorList>
    </citation>
    <scope>NUCLEOTIDE SEQUENCE</scope>
    <source>
        <strain evidence="1">MF-1</strain>
    </source>
</reference>
<dbReference type="Proteomes" id="UP000765509">
    <property type="component" value="Unassembled WGS sequence"/>
</dbReference>
<comment type="caution">
    <text evidence="1">The sequence shown here is derived from an EMBL/GenBank/DDBJ whole genome shotgun (WGS) entry which is preliminary data.</text>
</comment>
<accession>A0A9Q3KAW5</accession>
<organism evidence="1 2">
    <name type="scientific">Austropuccinia psidii MF-1</name>
    <dbReference type="NCBI Taxonomy" id="1389203"/>
    <lineage>
        <taxon>Eukaryota</taxon>
        <taxon>Fungi</taxon>
        <taxon>Dikarya</taxon>
        <taxon>Basidiomycota</taxon>
        <taxon>Pucciniomycotina</taxon>
        <taxon>Pucciniomycetes</taxon>
        <taxon>Pucciniales</taxon>
        <taxon>Sphaerophragmiaceae</taxon>
        <taxon>Austropuccinia</taxon>
    </lineage>
</organism>
<proteinExistence type="predicted"/>
<keyword evidence="2" id="KW-1185">Reference proteome</keyword>